<accession>A0AAV2KN35</accession>
<dbReference type="EMBL" id="OZ035841">
    <property type="protein sequence ID" value="CAL1591059.1"/>
    <property type="molecule type" value="Genomic_DNA"/>
</dbReference>
<gene>
    <name evidence="23" type="ORF">KC01_LOCUS20474</name>
</gene>
<dbReference type="GO" id="GO:0042446">
    <property type="term" value="P:hormone biosynthetic process"/>
    <property type="evidence" value="ECO:0007669"/>
    <property type="project" value="TreeGrafter"/>
</dbReference>
<evidence type="ECO:0000256" key="5">
    <source>
        <dbReference type="ARBA" id="ARBA00022723"/>
    </source>
</evidence>
<dbReference type="InterPro" id="IPR001128">
    <property type="entry name" value="Cyt_P450"/>
</dbReference>
<keyword evidence="11" id="KW-0446">Lipid-binding</keyword>
<dbReference type="InterPro" id="IPR002401">
    <property type="entry name" value="Cyt_P450_E_grp-I"/>
</dbReference>
<evidence type="ECO:0000256" key="7">
    <source>
        <dbReference type="ARBA" id="ARBA00022848"/>
    </source>
</evidence>
<dbReference type="GO" id="GO:0008289">
    <property type="term" value="F:lipid binding"/>
    <property type="evidence" value="ECO:0007669"/>
    <property type="project" value="UniProtKB-KW"/>
</dbReference>
<evidence type="ECO:0000256" key="10">
    <source>
        <dbReference type="ARBA" id="ARBA00023033"/>
    </source>
</evidence>
<evidence type="ECO:0000256" key="4">
    <source>
        <dbReference type="ARBA" id="ARBA00022617"/>
    </source>
</evidence>
<evidence type="ECO:0000256" key="21">
    <source>
        <dbReference type="PIRSR" id="PIRSR602401-1"/>
    </source>
</evidence>
<dbReference type="GO" id="GO:0006694">
    <property type="term" value="P:steroid biosynthetic process"/>
    <property type="evidence" value="ECO:0007669"/>
    <property type="project" value="UniProtKB-KW"/>
</dbReference>
<reference evidence="23 24" key="1">
    <citation type="submission" date="2024-04" db="EMBL/GenBank/DDBJ databases">
        <authorList>
            <person name="Waldvogel A.-M."/>
            <person name="Schoenle A."/>
        </authorList>
    </citation>
    <scope>NUCLEOTIDE SEQUENCE [LARGE SCALE GENOMIC DNA]</scope>
</reference>
<dbReference type="Proteomes" id="UP001497482">
    <property type="component" value="Chromosome 19"/>
</dbReference>
<evidence type="ECO:0000313" key="24">
    <source>
        <dbReference type="Proteomes" id="UP001497482"/>
    </source>
</evidence>
<evidence type="ECO:0000256" key="17">
    <source>
        <dbReference type="ARBA" id="ARBA00044265"/>
    </source>
</evidence>
<dbReference type="GO" id="GO:0042448">
    <property type="term" value="P:progesterone metabolic process"/>
    <property type="evidence" value="ECO:0007669"/>
    <property type="project" value="TreeGrafter"/>
</dbReference>
<keyword evidence="13" id="KW-0755">Steroidogenesis</keyword>
<dbReference type="PRINTS" id="PR00385">
    <property type="entry name" value="P450"/>
</dbReference>
<dbReference type="InterPro" id="IPR017972">
    <property type="entry name" value="Cyt_P450_CS"/>
</dbReference>
<organism evidence="23 24">
    <name type="scientific">Knipowitschia caucasica</name>
    <name type="common">Caucasian dwarf goby</name>
    <name type="synonym">Pomatoschistus caucasicus</name>
    <dbReference type="NCBI Taxonomy" id="637954"/>
    <lineage>
        <taxon>Eukaryota</taxon>
        <taxon>Metazoa</taxon>
        <taxon>Chordata</taxon>
        <taxon>Craniata</taxon>
        <taxon>Vertebrata</taxon>
        <taxon>Euteleostomi</taxon>
        <taxon>Actinopterygii</taxon>
        <taxon>Neopterygii</taxon>
        <taxon>Teleostei</taxon>
        <taxon>Neoteleostei</taxon>
        <taxon>Acanthomorphata</taxon>
        <taxon>Gobiaria</taxon>
        <taxon>Gobiiformes</taxon>
        <taxon>Gobioidei</taxon>
        <taxon>Gobiidae</taxon>
        <taxon>Gobiinae</taxon>
        <taxon>Knipowitschia</taxon>
    </lineage>
</organism>
<keyword evidence="4 21" id="KW-0349">Heme</keyword>
<feature type="binding site" description="axial binding residue" evidence="21">
    <location>
        <position position="442"/>
    </location>
    <ligand>
        <name>heme</name>
        <dbReference type="ChEBI" id="CHEBI:30413"/>
    </ligand>
    <ligandPart>
        <name>Fe</name>
        <dbReference type="ChEBI" id="CHEBI:18248"/>
    </ligandPart>
</feature>
<evidence type="ECO:0000256" key="18">
    <source>
        <dbReference type="ARBA" id="ARBA00044282"/>
    </source>
</evidence>
<comment type="similarity">
    <text evidence="3 22">Belongs to the cytochrome P450 family.</text>
</comment>
<keyword evidence="9 21" id="KW-0408">Iron</keyword>
<evidence type="ECO:0000256" key="8">
    <source>
        <dbReference type="ARBA" id="ARBA00023002"/>
    </source>
</evidence>
<dbReference type="PRINTS" id="PR00463">
    <property type="entry name" value="EP450I"/>
</dbReference>
<dbReference type="InterPro" id="IPR036396">
    <property type="entry name" value="Cyt_P450_sf"/>
</dbReference>
<keyword evidence="24" id="KW-1185">Reference proteome</keyword>
<evidence type="ECO:0000256" key="9">
    <source>
        <dbReference type="ARBA" id="ARBA00023004"/>
    </source>
</evidence>
<evidence type="ECO:0000256" key="15">
    <source>
        <dbReference type="ARBA" id="ARBA00044116"/>
    </source>
</evidence>
<dbReference type="FunFam" id="1.10.630.10:FF:000049">
    <property type="entry name" value="steroid 21-hydroxylase isoform X1"/>
    <property type="match status" value="1"/>
</dbReference>
<evidence type="ECO:0000256" key="16">
    <source>
        <dbReference type="ARBA" id="ARBA00044217"/>
    </source>
</evidence>
<comment type="subcellular location">
    <subcellularLocation>
        <location evidence="2">Endoplasmic reticulum membrane</location>
    </subcellularLocation>
    <subcellularLocation>
        <location evidence="1">Microsome membrane</location>
        <topology evidence="1">Peripheral membrane protein</topology>
    </subcellularLocation>
</comment>
<dbReference type="GO" id="GO:0020037">
    <property type="term" value="F:heme binding"/>
    <property type="evidence" value="ECO:0007669"/>
    <property type="project" value="InterPro"/>
</dbReference>
<evidence type="ECO:0000256" key="20">
    <source>
        <dbReference type="ARBA" id="ARBA00044342"/>
    </source>
</evidence>
<dbReference type="PANTHER" id="PTHR24289:SF19">
    <property type="entry name" value="CYTOCHROME P450 FAMILY 17 POLYPEPTIDE 2"/>
    <property type="match status" value="1"/>
</dbReference>
<evidence type="ECO:0000256" key="13">
    <source>
        <dbReference type="ARBA" id="ARBA00023250"/>
    </source>
</evidence>
<comment type="cofactor">
    <cofactor evidence="21">
        <name>heme</name>
        <dbReference type="ChEBI" id="CHEBI:30413"/>
    </cofactor>
</comment>
<evidence type="ECO:0000256" key="12">
    <source>
        <dbReference type="ARBA" id="ARBA00023136"/>
    </source>
</evidence>
<dbReference type="PROSITE" id="PS00086">
    <property type="entry name" value="CYTOCHROME_P450"/>
    <property type="match status" value="1"/>
</dbReference>
<dbReference type="GO" id="GO:0005789">
    <property type="term" value="C:endoplasmic reticulum membrane"/>
    <property type="evidence" value="ECO:0007669"/>
    <property type="project" value="UniProtKB-SubCell"/>
</dbReference>
<dbReference type="EC" id="1.14.14.16" evidence="14"/>
<dbReference type="GO" id="GO:0005506">
    <property type="term" value="F:iron ion binding"/>
    <property type="evidence" value="ECO:0007669"/>
    <property type="project" value="InterPro"/>
</dbReference>
<evidence type="ECO:0000313" key="23">
    <source>
        <dbReference type="EMBL" id="CAL1591059.1"/>
    </source>
</evidence>
<keyword evidence="12" id="KW-0472">Membrane</keyword>
<protein>
    <recommendedName>
        <fullName evidence="15">Steroid 21-hydroxylase</fullName>
        <ecNumber evidence="14">1.14.14.16</ecNumber>
    </recommendedName>
    <alternativeName>
        <fullName evidence="19">21-OHase</fullName>
    </alternativeName>
    <alternativeName>
        <fullName evidence="16">Cytochrome P-450c21</fullName>
    </alternativeName>
    <alternativeName>
        <fullName evidence="20">Cytochrome P450 21</fullName>
    </alternativeName>
    <alternativeName>
        <fullName evidence="18">Cytochrome P450 XXI</fullName>
    </alternativeName>
    <alternativeName>
        <fullName evidence="17">Cytochrome P450-C21</fullName>
    </alternativeName>
</protein>
<name>A0AAV2KN35_KNICA</name>
<evidence type="ECO:0000256" key="1">
    <source>
        <dbReference type="ARBA" id="ARBA00004174"/>
    </source>
</evidence>
<evidence type="ECO:0000256" key="14">
    <source>
        <dbReference type="ARBA" id="ARBA00044040"/>
    </source>
</evidence>
<evidence type="ECO:0000256" key="3">
    <source>
        <dbReference type="ARBA" id="ARBA00010617"/>
    </source>
</evidence>
<dbReference type="GO" id="GO:0004508">
    <property type="term" value="F:steroid 17-alpha-monooxygenase activity"/>
    <property type="evidence" value="ECO:0007669"/>
    <property type="project" value="TreeGrafter"/>
</dbReference>
<keyword evidence="8 22" id="KW-0560">Oxidoreductase</keyword>
<dbReference type="SUPFAM" id="SSF48264">
    <property type="entry name" value="Cytochrome P450"/>
    <property type="match status" value="1"/>
</dbReference>
<sequence>MFPQMLCSSSALLLCASFAALVLWAALFRKTSRAGGVPSLPRVPLLGSLPWVAASGLPPHLLFTRISKRLGPLFALHLGSQYTLVVNSYDLAREVLQTRGKDFAGRPFMVTTDLLTRGGKDIAFCDYSPLWKSHRRLVHSAFTLFGEGSGRLQDIVLSSVDDLLQELCGAGRALDPFSAITRAVTNVVCTLVFSATYRPHDPELQQVIQYTNGIVQTLATGALVDIYPWLKYFPNSTLRKLKQCIRVRDKLLQRKFDQHKVSVSDSDSGDPCDLLDALLRGQSDAKSEVISDDHVLMTAAEAFGAGVETTSTAILWIIAYLLHHPEIQTRAQKELEEQLGQRPVRMSDRTRLPFVEAVIQEGLRIRPVSPILLPHSAMQPTSLGGHPVKTGTRVLVNMWAIHHNPQIWKQPDLFRPERFLDEHGERFSPPGFMPFGAGPRVCVGESLARLELFLFVSSLLQRVSFSVPPAEPVPDLRGRLGVVLQPLPYRLQVTPRPGWGAVEKQD</sequence>
<proteinExistence type="inferred from homology"/>
<evidence type="ECO:0000256" key="11">
    <source>
        <dbReference type="ARBA" id="ARBA00023121"/>
    </source>
</evidence>
<dbReference type="PANTHER" id="PTHR24289">
    <property type="entry name" value="STEROID 17-ALPHA-HYDROXYLASE/17,20 LYASE"/>
    <property type="match status" value="1"/>
</dbReference>
<evidence type="ECO:0000256" key="6">
    <source>
        <dbReference type="ARBA" id="ARBA00022824"/>
    </source>
</evidence>
<keyword evidence="10 22" id="KW-0503">Monooxygenase</keyword>
<evidence type="ECO:0000256" key="19">
    <source>
        <dbReference type="ARBA" id="ARBA00044304"/>
    </source>
</evidence>
<keyword evidence="6" id="KW-0256">Endoplasmic reticulum</keyword>
<evidence type="ECO:0000256" key="22">
    <source>
        <dbReference type="RuleBase" id="RU000461"/>
    </source>
</evidence>
<dbReference type="GO" id="GO:0004509">
    <property type="term" value="F:steroid 21-monooxygenase activity"/>
    <property type="evidence" value="ECO:0007669"/>
    <property type="project" value="UniProtKB-EC"/>
</dbReference>
<dbReference type="Pfam" id="PF00067">
    <property type="entry name" value="p450"/>
    <property type="match status" value="1"/>
</dbReference>
<keyword evidence="5 21" id="KW-0479">Metal-binding</keyword>
<dbReference type="AlphaFoldDB" id="A0AAV2KN35"/>
<keyword evidence="7" id="KW-0492">Microsome</keyword>
<evidence type="ECO:0000256" key="2">
    <source>
        <dbReference type="ARBA" id="ARBA00004586"/>
    </source>
</evidence>
<dbReference type="Gene3D" id="1.10.630.10">
    <property type="entry name" value="Cytochrome P450"/>
    <property type="match status" value="1"/>
</dbReference>